<dbReference type="Proteomes" id="UP001530400">
    <property type="component" value="Unassembled WGS sequence"/>
</dbReference>
<keyword evidence="2" id="KW-1185">Reference proteome</keyword>
<gene>
    <name evidence="1" type="ORF">ACHAWO_003447</name>
</gene>
<dbReference type="AlphaFoldDB" id="A0ABD3PHX5"/>
<evidence type="ECO:0000313" key="1">
    <source>
        <dbReference type="EMBL" id="KAL3787497.1"/>
    </source>
</evidence>
<proteinExistence type="predicted"/>
<organism evidence="1 2">
    <name type="scientific">Cyclotella atomus</name>
    <dbReference type="NCBI Taxonomy" id="382360"/>
    <lineage>
        <taxon>Eukaryota</taxon>
        <taxon>Sar</taxon>
        <taxon>Stramenopiles</taxon>
        <taxon>Ochrophyta</taxon>
        <taxon>Bacillariophyta</taxon>
        <taxon>Coscinodiscophyceae</taxon>
        <taxon>Thalassiosirophycidae</taxon>
        <taxon>Stephanodiscales</taxon>
        <taxon>Stephanodiscaceae</taxon>
        <taxon>Cyclotella</taxon>
    </lineage>
</organism>
<accession>A0ABD3PHX5</accession>
<reference evidence="1 2" key="1">
    <citation type="submission" date="2024-10" db="EMBL/GenBank/DDBJ databases">
        <title>Updated reference genomes for cyclostephanoid diatoms.</title>
        <authorList>
            <person name="Roberts W.R."/>
            <person name="Alverson A.J."/>
        </authorList>
    </citation>
    <scope>NUCLEOTIDE SEQUENCE [LARGE SCALE GENOMIC DNA]</scope>
    <source>
        <strain evidence="1 2">AJA010-31</strain>
    </source>
</reference>
<protein>
    <submittedName>
        <fullName evidence="1">Uncharacterized protein</fullName>
    </submittedName>
</protein>
<evidence type="ECO:0000313" key="2">
    <source>
        <dbReference type="Proteomes" id="UP001530400"/>
    </source>
</evidence>
<comment type="caution">
    <text evidence="1">The sequence shown here is derived from an EMBL/GenBank/DDBJ whole genome shotgun (WGS) entry which is preliminary data.</text>
</comment>
<dbReference type="EMBL" id="JALLPJ020000609">
    <property type="protein sequence ID" value="KAL3787497.1"/>
    <property type="molecule type" value="Genomic_DNA"/>
</dbReference>
<name>A0ABD3PHX5_9STRA</name>
<sequence length="436" mass="49127">MSSQASKLRSLLATPTDSYQLYTLSDIPTARSWDYSLPTISCRLFTDRLNFNSDASFFQLRKDVNRGLPWKLMDNAQVFDANNDVVLFGGCLLDIVLNRQYCINDFDLRIVGEGYLNDEARCVAKAKEFVSSIFEYLKKENQIHDLLKGCQPHCSRLAVKDGAVILDHLARFSIENMAIVMDTTSFVNYYCRDATDEEKQAERVSSGRHVAGQFSRFIKYHVDKGFDIILPELDIGKVPRRNLEYDVDEVLPLPCMTAVYNRVDNNSIKTLELKAPKGLADKIPNGGLIGSYDSSLAPDVGVSIHHNIKRLVNEVYNSFKYVARGEVPDDLQSGSISIDRLTGYFAVTPPDEVVEILVAKPLRENVCRKGVLPKPFVLDKDSLKKLVELEIARLADRIESLPETLISKNLQSLVYQFPENVSTKDEVFDAIYGSMV</sequence>